<gene>
    <name evidence="1" type="ORF">CG716_00655</name>
</gene>
<dbReference type="RefSeq" id="WP_094475444.1">
    <property type="nucleotide sequence ID" value="NZ_JACKSC010000178.1"/>
</dbReference>
<dbReference type="EMBL" id="NOZR01000001">
    <property type="protein sequence ID" value="OYN82759.1"/>
    <property type="molecule type" value="Genomic_DNA"/>
</dbReference>
<evidence type="ECO:0000313" key="1">
    <source>
        <dbReference type="EMBL" id="OYN82759.1"/>
    </source>
</evidence>
<sequence length="66" mass="7503">MRIVLPLIAVVLLAAADAELKWWILAAIAAYSLYRGGRRVMRWHRAQAVARLDRQVEIHRRGVAAL</sequence>
<evidence type="ECO:0000313" key="2">
    <source>
        <dbReference type="Proteomes" id="UP000216063"/>
    </source>
</evidence>
<reference evidence="1 2" key="1">
    <citation type="submission" date="2017-07" db="EMBL/GenBank/DDBJ databases">
        <title>The new phylogeny of genus Mycobacterium.</title>
        <authorList>
            <person name="Tortoli E."/>
            <person name="Trovato A."/>
            <person name="Cirillo D.M."/>
        </authorList>
    </citation>
    <scope>NUCLEOTIDE SEQUENCE [LARGE SCALE GENOMIC DNA]</scope>
    <source>
        <strain evidence="1 2">ATCC 33027</strain>
    </source>
</reference>
<keyword evidence="2" id="KW-1185">Reference proteome</keyword>
<organism evidence="1 2">
    <name type="scientific">Mycolicibacterium sphagni</name>
    <dbReference type="NCBI Taxonomy" id="1786"/>
    <lineage>
        <taxon>Bacteria</taxon>
        <taxon>Bacillati</taxon>
        <taxon>Actinomycetota</taxon>
        <taxon>Actinomycetes</taxon>
        <taxon>Mycobacteriales</taxon>
        <taxon>Mycobacteriaceae</taxon>
        <taxon>Mycolicibacterium</taxon>
    </lineage>
</organism>
<name>A0A255DTH0_9MYCO</name>
<accession>A0A255DTH0</accession>
<dbReference type="OrthoDB" id="9981633at2"/>
<comment type="caution">
    <text evidence="1">The sequence shown here is derived from an EMBL/GenBank/DDBJ whole genome shotgun (WGS) entry which is preliminary data.</text>
</comment>
<protein>
    <submittedName>
        <fullName evidence="1">Uncharacterized protein</fullName>
    </submittedName>
</protein>
<dbReference type="Proteomes" id="UP000216063">
    <property type="component" value="Unassembled WGS sequence"/>
</dbReference>
<dbReference type="AlphaFoldDB" id="A0A255DTH0"/>
<proteinExistence type="predicted"/>